<gene>
    <name evidence="1" type="ORF">QW060_20425</name>
</gene>
<sequence>MGYGKHIEKALIEKGHDITFINCIEINYKYTSFWIVFITFYAKQLVVKT</sequence>
<name>A0ABT8CYS7_9FLAO</name>
<proteinExistence type="predicted"/>
<dbReference type="Proteomes" id="UP001242368">
    <property type="component" value="Unassembled WGS sequence"/>
</dbReference>
<dbReference type="EMBL" id="JAUFQU010000032">
    <property type="protein sequence ID" value="MDN3709379.1"/>
    <property type="molecule type" value="Genomic_DNA"/>
</dbReference>
<organism evidence="1 2">
    <name type="scientific">Paenimyroides ceti</name>
    <dbReference type="NCBI Taxonomy" id="395087"/>
    <lineage>
        <taxon>Bacteria</taxon>
        <taxon>Pseudomonadati</taxon>
        <taxon>Bacteroidota</taxon>
        <taxon>Flavobacteriia</taxon>
        <taxon>Flavobacteriales</taxon>
        <taxon>Flavobacteriaceae</taxon>
        <taxon>Paenimyroides</taxon>
    </lineage>
</organism>
<evidence type="ECO:0000313" key="2">
    <source>
        <dbReference type="Proteomes" id="UP001242368"/>
    </source>
</evidence>
<comment type="caution">
    <text evidence="1">The sequence shown here is derived from an EMBL/GenBank/DDBJ whole genome shotgun (WGS) entry which is preliminary data.</text>
</comment>
<protein>
    <submittedName>
        <fullName evidence="1">Uncharacterized protein</fullName>
    </submittedName>
</protein>
<keyword evidence="2" id="KW-1185">Reference proteome</keyword>
<accession>A0ABT8CYS7</accession>
<dbReference type="RefSeq" id="WP_290365047.1">
    <property type="nucleotide sequence ID" value="NZ_JAUFQU010000032.1"/>
</dbReference>
<evidence type="ECO:0000313" key="1">
    <source>
        <dbReference type="EMBL" id="MDN3709379.1"/>
    </source>
</evidence>
<reference evidence="2" key="1">
    <citation type="journal article" date="2019" name="Int. J. Syst. Evol. Microbiol.">
        <title>The Global Catalogue of Microorganisms (GCM) 10K type strain sequencing project: providing services to taxonomists for standard genome sequencing and annotation.</title>
        <authorList>
            <consortium name="The Broad Institute Genomics Platform"/>
            <consortium name="The Broad Institute Genome Sequencing Center for Infectious Disease"/>
            <person name="Wu L."/>
            <person name="Ma J."/>
        </authorList>
    </citation>
    <scope>NUCLEOTIDE SEQUENCE [LARGE SCALE GENOMIC DNA]</scope>
    <source>
        <strain evidence="2">CECT 7184</strain>
    </source>
</reference>